<protein>
    <submittedName>
        <fullName evidence="6">Carbohydrate-binding and PKD domains-containing protein</fullName>
    </submittedName>
</protein>
<dbReference type="CDD" id="cd14948">
    <property type="entry name" value="BACON"/>
    <property type="match status" value="2"/>
</dbReference>
<sequence length="1875" mass="208748">MENGTMKIFIKLKFNVILSIFIFLSFWAGSAFADSFPETAIKSKYSSSSYAKGENAFYVSDSLLRGECTWYVYGRVIELSDSGYLDSSVRDQFEDAFWGKTGRHARNWPNTIFLGGSWTYSGDSPLPMDKRRKGLVAVWKFGTYGHVGFVEEVSSDKTRYRLSDFNRGNDKTHRDNWYDFVGTSDRLSGVFPYFFELDLGSGDETCAKGDPTVEMEYLRSKGVIEDVYKPGAKCPDSRAAFVHMMVRAIESVFGELNMSTSLPFTDMNDPDKWYYESVSKAYRAGLINDQPDHKFRPADNMPRKHAILMVQRAMEDNSFWNLPEPPAGYLGTFGDIDSLYSAEKAAIKMAKYYDVARGRSVDNFEPNEDIIRQESAWFIFRMMTIPRDLKVNSSEVKENESFKISWNSGSEVDIMVESSENLFESTTRVYGSTISESSAGSYYYRTRMEYRGAKGGWSDYVKVEVSEDTSGGDDPVEPRNRPPLKPTISGPDSGHTDQEYTFTASSSDPDGDAIEYRFHFFNNTGEWQNSNKVSFECKTAAPYIVKVQAKDSKGAESNWSSLHTINITRPNGAPSKPQLAGNNGMIEVGKTLSLRAKSLDPDGDAVSYIYDWGDGDTTNVPASENQVSASHIWDEAKTYIVKVRAKDTDGNESEWSETEISVYEPNLNFPTEPEVSGPRVGLINQPYTFIASSSDADGDSLEYSFDIFKPVGGWERVESEWGESNSYAYSWTQAGSYCVKAGVRDRSNTPFYSACHSITIYEEQPECKIKITNPAFDAPLGSCGHMSGQETRIKWKDEDGDTDADIISSDVYYSLDSGATWELIADDVEGYSCDWSKSEAFIHDDVIVKVISNYNTGCIAEVISDPFDVIDGRKPTVTVMSPDTDKFYVGDPVKIEWDAMCSSPDLYGIERIDLNFINDGNDRGTFVELRGDEVKEPYTWIPEGNQVTSNGQIKVKVWCENCEDNYEVSERFEIAHKYSSEDDCPWNESERAFIKPAKTPPLSGWEGGWGQEFDYPQVVVDDRGNIHVAAIYSDDFLASKSGVYPRQHHRKGETQIYYRKKVSGNWENQEQATEYEPAESFSIKLYMDYIKNLQLAVDSSGFPHLVYEYVSTNGDGPDIYYIRKTENGWKQPVDISRSSGTQSTSPKIAIDKDDNVYVFWHESHAGVHYRVKMRETERFGDSQLISQVYGANFDVMIDDEGLNIAGDNRRKAVYAHLNFKNNVWSSELLADFYIEYPLIYSLNGKIHITSTTPHRFNMFVKEESEGWNITGYDWPESEIRGYHLWSDKSGKVHLVYRGEDEGKTKMMERFYDGSNWSENYRVISPTWATASRHSARGDANNLLATAWVGRYDGDGEIYLSTIDYTPCVQENKTATLSVSQTTLNLPASSGEITLEITKEGAGSIDWTAETDLPGLTLTPDSGTDGGTIIVAYEANTAAEQNGTITITANGDTKTVQVTQASGLQPVLFIAPSSRPVSPDGSDELVFTVKNTGTGEMTWTAEIVNAPWLTIVSQNSTEGTLTVSCEESTGPERTGEIRITAPGATDSPKTVKIIQEALEPVLSLTPTMYPVSPAGNKVIFVIENTGNGTMGWTAEVAPDASSWLTIEGDDSGENDGMLFVRYKSNLGEARTGEIRITAPGATGSPGKLEIKQDAYGVTDGVVMDMDISTETIDPMVQASEDDEVWVGIVAQQVANLNLFQLDVKFPPEETAFVEGAEDNPGEGPDNFLKSQGGETIGLSAVETDDGTANVVNGVEGDNCDKAPDGSGHIGFLKFRVLGSDSDITLEPNNVAFMDCENNLKTVTDLTSGTISPFSRYDFNRDGTVDDVDLDLLRDHLNITEDDPEWDPKYNLKSVPNSSGKQVIDLWDMFEFTAELD</sequence>
<dbReference type="InterPro" id="IPR024361">
    <property type="entry name" value="BACON"/>
</dbReference>
<keyword evidence="2" id="KW-0732">Signal</keyword>
<dbReference type="PROSITE" id="PS50093">
    <property type="entry name" value="PKD"/>
    <property type="match status" value="1"/>
</dbReference>
<dbReference type="InterPro" id="IPR035986">
    <property type="entry name" value="PKD_dom_sf"/>
</dbReference>
<dbReference type="Pfam" id="PF05257">
    <property type="entry name" value="CHAP"/>
    <property type="match status" value="1"/>
</dbReference>
<dbReference type="Proteomes" id="UP000663722">
    <property type="component" value="Chromosome"/>
</dbReference>
<dbReference type="Pfam" id="PF19190">
    <property type="entry name" value="BACON_2"/>
    <property type="match status" value="1"/>
</dbReference>
<feature type="domain" description="SLH" evidence="5">
    <location>
        <begin position="261"/>
        <end position="324"/>
    </location>
</feature>
<dbReference type="Gene3D" id="3.90.1720.10">
    <property type="entry name" value="endopeptidase domain like (from Nostoc punctiforme)"/>
    <property type="match status" value="1"/>
</dbReference>
<dbReference type="Pfam" id="PF00395">
    <property type="entry name" value="SLH"/>
    <property type="match status" value="1"/>
</dbReference>
<feature type="signal peptide" evidence="2">
    <location>
        <begin position="1"/>
        <end position="33"/>
    </location>
</feature>
<dbReference type="Gene3D" id="2.60.40.10">
    <property type="entry name" value="Immunoglobulins"/>
    <property type="match status" value="5"/>
</dbReference>
<dbReference type="InterPro" id="IPR007921">
    <property type="entry name" value="CHAP_dom"/>
</dbReference>
<evidence type="ECO:0000259" key="4">
    <source>
        <dbReference type="PROSITE" id="PS50911"/>
    </source>
</evidence>
<feature type="region of interest" description="Disordered" evidence="1">
    <location>
        <begin position="466"/>
        <end position="507"/>
    </location>
</feature>
<dbReference type="SUPFAM" id="SSF89372">
    <property type="entry name" value="Fucose-specific lectin"/>
    <property type="match status" value="1"/>
</dbReference>
<evidence type="ECO:0000313" key="6">
    <source>
        <dbReference type="EMBL" id="QTA84719.1"/>
    </source>
</evidence>
<feature type="domain" description="Peptidase C51" evidence="4">
    <location>
        <begin position="43"/>
        <end position="195"/>
    </location>
</feature>
<dbReference type="InterPro" id="IPR018247">
    <property type="entry name" value="EF_Hand_1_Ca_BS"/>
</dbReference>
<feature type="chain" id="PRO_5038092433" evidence="2">
    <location>
        <begin position="34"/>
        <end position="1875"/>
    </location>
</feature>
<dbReference type="PROSITE" id="PS00018">
    <property type="entry name" value="EF_HAND_1"/>
    <property type="match status" value="1"/>
</dbReference>
<feature type="compositionally biased region" description="Acidic residues" evidence="1">
    <location>
        <begin position="466"/>
        <end position="475"/>
    </location>
</feature>
<reference evidence="6" key="1">
    <citation type="journal article" date="2021" name="Microb. Physiol.">
        <title>Proteogenomic Insights into the Physiology of Marine, Sulfate-Reducing, Filamentous Desulfonema limicola and Desulfonema magnum.</title>
        <authorList>
            <person name="Schnaars V."/>
            <person name="Wohlbrand L."/>
            <person name="Scheve S."/>
            <person name="Hinrichs C."/>
            <person name="Reinhardt R."/>
            <person name="Rabus R."/>
        </authorList>
    </citation>
    <scope>NUCLEOTIDE SEQUENCE</scope>
    <source>
        <strain evidence="6">4be13</strain>
    </source>
</reference>
<dbReference type="InterPro" id="IPR001119">
    <property type="entry name" value="SLH_dom"/>
</dbReference>
<dbReference type="CDD" id="cd00146">
    <property type="entry name" value="PKD"/>
    <property type="match status" value="1"/>
</dbReference>
<dbReference type="PROSITE" id="PS51272">
    <property type="entry name" value="SLH"/>
    <property type="match status" value="1"/>
</dbReference>
<dbReference type="InterPro" id="IPR013783">
    <property type="entry name" value="Ig-like_fold"/>
</dbReference>
<organism evidence="6 7">
    <name type="scientific">Desulfonema magnum</name>
    <dbReference type="NCBI Taxonomy" id="45655"/>
    <lineage>
        <taxon>Bacteria</taxon>
        <taxon>Pseudomonadati</taxon>
        <taxon>Thermodesulfobacteriota</taxon>
        <taxon>Desulfobacteria</taxon>
        <taxon>Desulfobacterales</taxon>
        <taxon>Desulfococcaceae</taxon>
        <taxon>Desulfonema</taxon>
    </lineage>
</organism>
<dbReference type="PROSITE" id="PS50911">
    <property type="entry name" value="CHAP"/>
    <property type="match status" value="1"/>
</dbReference>
<dbReference type="InterPro" id="IPR000601">
    <property type="entry name" value="PKD_dom"/>
</dbReference>
<evidence type="ECO:0000259" key="3">
    <source>
        <dbReference type="PROSITE" id="PS50093"/>
    </source>
</evidence>
<accession>A0A975GKG3</accession>
<dbReference type="SUPFAM" id="SSF49299">
    <property type="entry name" value="PKD domain"/>
    <property type="match status" value="2"/>
</dbReference>
<dbReference type="Gene3D" id="2.60.40.680">
    <property type="match status" value="1"/>
</dbReference>
<proteinExistence type="predicted"/>
<evidence type="ECO:0000256" key="2">
    <source>
        <dbReference type="SAM" id="SignalP"/>
    </source>
</evidence>
<evidence type="ECO:0000259" key="5">
    <source>
        <dbReference type="PROSITE" id="PS51272"/>
    </source>
</evidence>
<evidence type="ECO:0000256" key="1">
    <source>
        <dbReference type="SAM" id="MobiDB-lite"/>
    </source>
</evidence>
<dbReference type="Pfam" id="PF00801">
    <property type="entry name" value="PKD"/>
    <property type="match status" value="2"/>
</dbReference>
<evidence type="ECO:0000313" key="7">
    <source>
        <dbReference type="Proteomes" id="UP000663722"/>
    </source>
</evidence>
<gene>
    <name evidence="6" type="ORF">dnm_007180</name>
</gene>
<dbReference type="Pfam" id="PF13004">
    <property type="entry name" value="BACON"/>
    <property type="match status" value="1"/>
</dbReference>
<dbReference type="EMBL" id="CP061800">
    <property type="protein sequence ID" value="QTA84719.1"/>
    <property type="molecule type" value="Genomic_DNA"/>
</dbReference>
<name>A0A975GKG3_9BACT</name>
<dbReference type="InterPro" id="IPR022409">
    <property type="entry name" value="PKD/Chitinase_dom"/>
</dbReference>
<feature type="domain" description="PKD" evidence="3">
    <location>
        <begin position="603"/>
        <end position="651"/>
    </location>
</feature>
<keyword evidence="7" id="KW-1185">Reference proteome</keyword>
<dbReference type="CDD" id="cd08547">
    <property type="entry name" value="Type_II_cohesin"/>
    <property type="match status" value="1"/>
</dbReference>
<dbReference type="KEGG" id="dmm:dnm_007180"/>
<dbReference type="SMART" id="SM00089">
    <property type="entry name" value="PKD"/>
    <property type="match status" value="2"/>
</dbReference>